<comment type="similarity">
    <text evidence="6">Belongs to the dicarboxylate/amino acid:cation symporter (DAACS) (TC 2.A.23) family.</text>
</comment>
<dbReference type="GO" id="GO:0015501">
    <property type="term" value="F:glutamate:sodium symporter activity"/>
    <property type="evidence" value="ECO:0007669"/>
    <property type="project" value="TreeGrafter"/>
</dbReference>
<dbReference type="RefSeq" id="XP_002737559.1">
    <property type="nucleotide sequence ID" value="XM_002737513.2"/>
</dbReference>
<evidence type="ECO:0000313" key="10">
    <source>
        <dbReference type="RefSeq" id="XP_002737559.1"/>
    </source>
</evidence>
<keyword evidence="6" id="KW-0769">Symport</keyword>
<name>A0A0U2UZA8_SACKO</name>
<dbReference type="OrthoDB" id="5877963at2759"/>
<reference evidence="10" key="2">
    <citation type="submission" date="2025-05" db="UniProtKB">
        <authorList>
            <consortium name="RefSeq"/>
        </authorList>
    </citation>
    <scope>IDENTIFICATION</scope>
    <source>
        <tissue evidence="10">Testes</tissue>
    </source>
</reference>
<dbReference type="Gene3D" id="1.10.3860.10">
    <property type="entry name" value="Sodium:dicarboxylate symporter"/>
    <property type="match status" value="1"/>
</dbReference>
<keyword evidence="9" id="KW-1185">Reference proteome</keyword>
<feature type="transmembrane region" description="Helical" evidence="6">
    <location>
        <begin position="345"/>
        <end position="365"/>
    </location>
</feature>
<feature type="transmembrane region" description="Helical" evidence="6">
    <location>
        <begin position="269"/>
        <end position="292"/>
    </location>
</feature>
<dbReference type="PANTHER" id="PTHR11958:SF63">
    <property type="entry name" value="AMINO ACID TRANSPORTER"/>
    <property type="match status" value="1"/>
</dbReference>
<dbReference type="Pfam" id="PF00375">
    <property type="entry name" value="SDF"/>
    <property type="match status" value="1"/>
</dbReference>
<evidence type="ECO:0000256" key="3">
    <source>
        <dbReference type="ARBA" id="ARBA00022692"/>
    </source>
</evidence>
<protein>
    <recommendedName>
        <fullName evidence="6">Amino acid transporter</fullName>
    </recommendedName>
</protein>
<dbReference type="InterPro" id="IPR001991">
    <property type="entry name" value="Na-dicarboxylate_symporter"/>
</dbReference>
<dbReference type="Proteomes" id="UP000694865">
    <property type="component" value="Unplaced"/>
</dbReference>
<sequence>MVKVECSKSCWAEWAINNLLLILTMIGVAVGFILAFTVAPLNPSLDAIIWIGMAGELFLRGLQLLIIPLIVSSVITAVGSINLGTSGRMCAVTFTYIFAAMVVAVATGLIMTVIIQPGKTEGGTSDIEVAKYQTQDTFADLLRNLVPDNIVAACIQTAYTEYETDDVIVSGVNGTNVTKTVVVGKSVGMTSGTNMLGLVVFCISLGLAMSTDRTSTKPLLDLMMALRVGVFKMFNVYIWTLPVGTASLIASSLLRVDDMYGIWQSLGKFAAAVIVSLAIYEFIWMPLGYFASTRKNPFIVYYRIGRALFTALVSKSSAATLPVLFKCCEYGLKFHNKVCSFALPITMFKGDGSALFIICSVLWLGQRAGMDMGADQIALAGILTVILTFCLPAVPSASLVGIVLICNSTGIPSEEVGLLISMEWLLDALRTCVNVSSHGICTGIVNHFMRNSSFGDDDDDNDNDNISAESGEYTVKVVQPNSDDVQRPELYKLVDQNGQTDG</sequence>
<evidence type="ECO:0000313" key="8">
    <source>
        <dbReference type="EMBL" id="ALR88675.1"/>
    </source>
</evidence>
<feature type="transmembrane region" description="Helical" evidence="6">
    <location>
        <begin position="93"/>
        <end position="115"/>
    </location>
</feature>
<evidence type="ECO:0000256" key="2">
    <source>
        <dbReference type="ARBA" id="ARBA00022448"/>
    </source>
</evidence>
<dbReference type="PRINTS" id="PR00173">
    <property type="entry name" value="EDTRNSPORT"/>
</dbReference>
<feature type="transmembrane region" description="Helical" evidence="6">
    <location>
        <begin position="20"/>
        <end position="41"/>
    </location>
</feature>
<accession>A0A0U2UZA8</accession>
<dbReference type="InterPro" id="IPR036458">
    <property type="entry name" value="Na:dicarbo_symporter_sf"/>
</dbReference>
<proteinExistence type="evidence at transcript level"/>
<dbReference type="GO" id="GO:0005313">
    <property type="term" value="F:L-glutamate transmembrane transporter activity"/>
    <property type="evidence" value="ECO:0007669"/>
    <property type="project" value="TreeGrafter"/>
</dbReference>
<evidence type="ECO:0000256" key="4">
    <source>
        <dbReference type="ARBA" id="ARBA00022989"/>
    </source>
</evidence>
<feature type="transmembrane region" description="Helical" evidence="6">
    <location>
        <begin position="230"/>
        <end position="249"/>
    </location>
</feature>
<dbReference type="GO" id="GO:0015175">
    <property type="term" value="F:neutral L-amino acid transmembrane transporter activity"/>
    <property type="evidence" value="ECO:0007669"/>
    <property type="project" value="TreeGrafter"/>
</dbReference>
<evidence type="ECO:0000313" key="9">
    <source>
        <dbReference type="Proteomes" id="UP000694865"/>
    </source>
</evidence>
<organism evidence="8">
    <name type="scientific">Saccoglossus kowalevskii</name>
    <name type="common">Acorn worm</name>
    <dbReference type="NCBI Taxonomy" id="10224"/>
    <lineage>
        <taxon>Eukaryota</taxon>
        <taxon>Metazoa</taxon>
        <taxon>Hemichordata</taxon>
        <taxon>Enteropneusta</taxon>
        <taxon>Harrimaniidae</taxon>
        <taxon>Saccoglossus</taxon>
    </lineage>
</organism>
<comment type="subcellular location">
    <subcellularLocation>
        <location evidence="1 6">Membrane</location>
        <topology evidence="1 6">Multi-pass membrane protein</topology>
    </subcellularLocation>
</comment>
<dbReference type="PANTHER" id="PTHR11958">
    <property type="entry name" value="SODIUM/DICARBOXYLATE SYMPORTER-RELATED"/>
    <property type="match status" value="1"/>
</dbReference>
<keyword evidence="3 6" id="KW-0812">Transmembrane</keyword>
<reference evidence="8" key="1">
    <citation type="journal article" date="2015" name="Nature">
        <title>Hemichordate genomes and deuterostome origins.</title>
        <authorList>
            <person name="Simakov O."/>
            <person name="Kawashima T."/>
            <person name="Marletaz F."/>
            <person name="Jenkins J."/>
            <person name="Koyanagi R."/>
            <person name="Mitros T."/>
            <person name="Hisata K."/>
            <person name="Bredeson J."/>
            <person name="Shoguchi E."/>
            <person name="Gyoja F."/>
            <person name="Yue J.X."/>
            <person name="Chen Y.C."/>
            <person name="Freeman R.M.Jr."/>
            <person name="Sasaki A."/>
            <person name="Hikosaka-Katayama T."/>
            <person name="Sato A."/>
            <person name="Fujie M."/>
            <person name="Baughman K.W."/>
            <person name="Levine J."/>
            <person name="Gonzalez P."/>
            <person name="Cameron C."/>
            <person name="Fritzenwanker J.H."/>
            <person name="Pani A.M."/>
            <person name="Goto H."/>
            <person name="Kanda M."/>
            <person name="Arakaki N."/>
            <person name="Yamasaki S."/>
            <person name="Qu J."/>
            <person name="Cree A."/>
            <person name="Ding Y."/>
            <person name="Dinh H.H."/>
            <person name="Dugan S."/>
            <person name="Holder M."/>
            <person name="Jhangiani S.N."/>
            <person name="Kovar C.L."/>
            <person name="Lee S.L."/>
            <person name="Lewis L.R."/>
            <person name="Morton D."/>
            <person name="Nazareth L.V."/>
            <person name="Okwuonu G."/>
            <person name="Santibanez J."/>
            <person name="Chen R."/>
            <person name="Richards S."/>
            <person name="Muzny D.M."/>
            <person name="Gillis A."/>
            <person name="Peshkin L."/>
            <person name="Wu M."/>
            <person name="Humphreys T."/>
            <person name="Su Y.H."/>
            <person name="Putnam N.H."/>
            <person name="Schmutz J."/>
            <person name="Fujiyama A."/>
            <person name="Yu J.K."/>
            <person name="Tagawa K."/>
            <person name="Worley K.C."/>
            <person name="Gibbs R.A."/>
            <person name="Kirschner M.W."/>
            <person name="Lowe C.J."/>
            <person name="Satoh N."/>
            <person name="Rokhsar D.S."/>
            <person name="Gerhart J."/>
        </authorList>
    </citation>
    <scope>NUCLEOTIDE SEQUENCE</scope>
</reference>
<evidence type="ECO:0000256" key="1">
    <source>
        <dbReference type="ARBA" id="ARBA00004141"/>
    </source>
</evidence>
<evidence type="ECO:0000256" key="6">
    <source>
        <dbReference type="RuleBase" id="RU361216"/>
    </source>
</evidence>
<dbReference type="GO" id="GO:0005886">
    <property type="term" value="C:plasma membrane"/>
    <property type="evidence" value="ECO:0007669"/>
    <property type="project" value="TreeGrafter"/>
</dbReference>
<dbReference type="GeneID" id="100378775"/>
<feature type="transmembrane region" description="Helical" evidence="6">
    <location>
        <begin position="377"/>
        <end position="405"/>
    </location>
</feature>
<feature type="transmembrane region" description="Helical" evidence="6">
    <location>
        <begin position="304"/>
        <end position="325"/>
    </location>
</feature>
<feature type="transmembrane region" description="Helical" evidence="6">
    <location>
        <begin position="61"/>
        <end position="81"/>
    </location>
</feature>
<keyword evidence="4 6" id="KW-1133">Transmembrane helix</keyword>
<evidence type="ECO:0000256" key="7">
    <source>
        <dbReference type="SAM" id="MobiDB-lite"/>
    </source>
</evidence>
<feature type="transmembrane region" description="Helical" evidence="6">
    <location>
        <begin position="192"/>
        <end position="209"/>
    </location>
</feature>
<dbReference type="EMBL" id="KU052842">
    <property type="protein sequence ID" value="ALR88675.1"/>
    <property type="molecule type" value="mRNA"/>
</dbReference>
<dbReference type="SUPFAM" id="SSF118215">
    <property type="entry name" value="Proton glutamate symport protein"/>
    <property type="match status" value="1"/>
</dbReference>
<keyword evidence="5 6" id="KW-0472">Membrane</keyword>
<dbReference type="InterPro" id="IPR050746">
    <property type="entry name" value="DAACS"/>
</dbReference>
<gene>
    <name evidence="10" type="primary">LOC100378775</name>
</gene>
<dbReference type="AlphaFoldDB" id="A0A0U2UZA8"/>
<dbReference type="KEGG" id="sko:100378775"/>
<evidence type="ECO:0000256" key="5">
    <source>
        <dbReference type="ARBA" id="ARBA00023136"/>
    </source>
</evidence>
<keyword evidence="2 6" id="KW-0813">Transport</keyword>
<feature type="region of interest" description="Disordered" evidence="7">
    <location>
        <begin position="456"/>
        <end position="479"/>
    </location>
</feature>